<dbReference type="InterPro" id="IPR012296">
    <property type="entry name" value="Nuclease_put_TT1808"/>
</dbReference>
<dbReference type="PANTHER" id="PTHR36558">
    <property type="entry name" value="GLR1098 PROTEIN"/>
    <property type="match status" value="1"/>
</dbReference>
<evidence type="ECO:0000313" key="2">
    <source>
        <dbReference type="EMBL" id="MCJ2544435.1"/>
    </source>
</evidence>
<dbReference type="InterPro" id="IPR008538">
    <property type="entry name" value="Uma2"/>
</dbReference>
<feature type="domain" description="Putative restriction endonuclease" evidence="1">
    <location>
        <begin position="12"/>
        <end position="177"/>
    </location>
</feature>
<evidence type="ECO:0000313" key="3">
    <source>
        <dbReference type="Proteomes" id="UP000830835"/>
    </source>
</evidence>
<keyword evidence="2" id="KW-0540">Nuclease</keyword>
<evidence type="ECO:0000259" key="1">
    <source>
        <dbReference type="Pfam" id="PF05685"/>
    </source>
</evidence>
<organism evidence="2 3">
    <name type="scientific">Thermostichus vulcanus str. 'Rupite'</name>
    <dbReference type="NCBI Taxonomy" id="2813851"/>
    <lineage>
        <taxon>Bacteria</taxon>
        <taxon>Bacillati</taxon>
        <taxon>Cyanobacteriota</taxon>
        <taxon>Cyanophyceae</taxon>
        <taxon>Thermostichales</taxon>
        <taxon>Thermostichaceae</taxon>
        <taxon>Thermostichus</taxon>
    </lineage>
</organism>
<dbReference type="Pfam" id="PF05685">
    <property type="entry name" value="Uma2"/>
    <property type="match status" value="1"/>
</dbReference>
<dbReference type="Gene3D" id="3.90.1570.10">
    <property type="entry name" value="tt1808, chain A"/>
    <property type="match status" value="1"/>
</dbReference>
<sequence>MIAHPYPKISPHEYLAQERQAEIKSEYIDGDVVAMTGASRQHNLISLNIAASLHSQLRSRPCEIYMGDMRVAVDEAEFYTYPDIVVVCEDPQFLDGELDTLLNPTLLIEVLSPSTASYDRGEKFSRYRQLSSLQEYLVVAQSTPAIEHYRKQSRREWILVDITDPEALIELPSIQCQLAMKDIYEKVNFDSE</sequence>
<dbReference type="Proteomes" id="UP000830835">
    <property type="component" value="Unassembled WGS sequence"/>
</dbReference>
<dbReference type="EMBL" id="JAFIRA010000065">
    <property type="protein sequence ID" value="MCJ2544435.1"/>
    <property type="molecule type" value="Genomic_DNA"/>
</dbReference>
<keyword evidence="2" id="KW-0378">Hydrolase</keyword>
<dbReference type="CDD" id="cd06260">
    <property type="entry name" value="DUF820-like"/>
    <property type="match status" value="1"/>
</dbReference>
<dbReference type="InterPro" id="IPR011335">
    <property type="entry name" value="Restrct_endonuc-II-like"/>
</dbReference>
<accession>A0ABT0CG81</accession>
<keyword evidence="2" id="KW-0255">Endonuclease</keyword>
<gene>
    <name evidence="2" type="ORF">JX360_16235</name>
</gene>
<protein>
    <submittedName>
        <fullName evidence="2">Uma2 family endonuclease</fullName>
    </submittedName>
</protein>
<proteinExistence type="predicted"/>
<dbReference type="GO" id="GO:0004519">
    <property type="term" value="F:endonuclease activity"/>
    <property type="evidence" value="ECO:0007669"/>
    <property type="project" value="UniProtKB-KW"/>
</dbReference>
<dbReference type="SUPFAM" id="SSF52980">
    <property type="entry name" value="Restriction endonuclease-like"/>
    <property type="match status" value="1"/>
</dbReference>
<reference evidence="2" key="1">
    <citation type="submission" date="2021-02" db="EMBL/GenBank/DDBJ databases">
        <title>The CRISPR/cas machinery reduction and long-range gene transfer in the hot spring cyanobacterium Synechococcus.</title>
        <authorList>
            <person name="Dvorak P."/>
            <person name="Jahodarova E."/>
            <person name="Hasler P."/>
            <person name="Poulickova A."/>
        </authorList>
    </citation>
    <scope>NUCLEOTIDE SEQUENCE</scope>
    <source>
        <strain evidence="2">Rupite</strain>
    </source>
</reference>
<dbReference type="PANTHER" id="PTHR36558:SF1">
    <property type="entry name" value="RESTRICTION ENDONUCLEASE DOMAIN-CONTAINING PROTEIN-RELATED"/>
    <property type="match status" value="1"/>
</dbReference>
<name>A0ABT0CG81_THEVL</name>
<dbReference type="RefSeq" id="WP_244353001.1">
    <property type="nucleotide sequence ID" value="NZ_JAFIRA010000065.1"/>
</dbReference>
<comment type="caution">
    <text evidence="2">The sequence shown here is derived from an EMBL/GenBank/DDBJ whole genome shotgun (WGS) entry which is preliminary data.</text>
</comment>
<keyword evidence="3" id="KW-1185">Reference proteome</keyword>